<dbReference type="CDD" id="cd19164">
    <property type="entry name" value="AKR_ARA2"/>
    <property type="match status" value="1"/>
</dbReference>
<evidence type="ECO:0000256" key="1">
    <source>
        <dbReference type="ARBA" id="ARBA00023002"/>
    </source>
</evidence>
<dbReference type="AlphaFoldDB" id="A0A642VEM7"/>
<reference evidence="3" key="1">
    <citation type="journal article" date="2019" name="G3 (Bethesda)">
        <title>Genome Assemblies of Two Rare Opportunistic Yeast Pathogens: Diutina rugosa (syn. Candida rugosa) and Trichomonascus ciferrii (syn. Candida ciferrii).</title>
        <authorList>
            <person name="Mixao V."/>
            <person name="Saus E."/>
            <person name="Hansen A.P."/>
            <person name="Lass-Florl C."/>
            <person name="Gabaldon T."/>
        </authorList>
    </citation>
    <scope>NUCLEOTIDE SEQUENCE</scope>
    <source>
        <strain evidence="3">CBS 4856</strain>
    </source>
</reference>
<accession>A0A642VEM7</accession>
<evidence type="ECO:0000313" key="3">
    <source>
        <dbReference type="EMBL" id="KAA8917839.1"/>
    </source>
</evidence>
<dbReference type="InterPro" id="IPR044480">
    <property type="entry name" value="Ara2-like"/>
</dbReference>
<dbReference type="GO" id="GO:0070485">
    <property type="term" value="P:dehydro-D-arabinono-1,4-lactone biosynthetic process"/>
    <property type="evidence" value="ECO:0007669"/>
    <property type="project" value="TreeGrafter"/>
</dbReference>
<dbReference type="GO" id="GO:0045290">
    <property type="term" value="F:D-arabinose 1-dehydrogenase [NAD(P)+] activity"/>
    <property type="evidence" value="ECO:0007669"/>
    <property type="project" value="InterPro"/>
</dbReference>
<dbReference type="Proteomes" id="UP000761534">
    <property type="component" value="Unassembled WGS sequence"/>
</dbReference>
<dbReference type="OrthoDB" id="5286008at2759"/>
<gene>
    <name evidence="3" type="ORF">TRICI_000008</name>
</gene>
<protein>
    <recommendedName>
        <fullName evidence="2">NADP-dependent oxidoreductase domain-containing protein</fullName>
    </recommendedName>
</protein>
<dbReference type="VEuPathDB" id="FungiDB:TRICI_000008"/>
<dbReference type="InterPro" id="IPR023210">
    <property type="entry name" value="NADP_OxRdtase_dom"/>
</dbReference>
<feature type="domain" description="NADP-dependent oxidoreductase" evidence="2">
    <location>
        <begin position="54"/>
        <end position="324"/>
    </location>
</feature>
<organism evidence="3 4">
    <name type="scientific">Trichomonascus ciferrii</name>
    <dbReference type="NCBI Taxonomy" id="44093"/>
    <lineage>
        <taxon>Eukaryota</taxon>
        <taxon>Fungi</taxon>
        <taxon>Dikarya</taxon>
        <taxon>Ascomycota</taxon>
        <taxon>Saccharomycotina</taxon>
        <taxon>Dipodascomycetes</taxon>
        <taxon>Dipodascales</taxon>
        <taxon>Trichomonascaceae</taxon>
        <taxon>Trichomonascus</taxon>
        <taxon>Trichomonascus ciferrii complex</taxon>
    </lineage>
</organism>
<dbReference type="PRINTS" id="PR00069">
    <property type="entry name" value="ALDKETRDTASE"/>
</dbReference>
<dbReference type="GO" id="GO:0005829">
    <property type="term" value="C:cytosol"/>
    <property type="evidence" value="ECO:0007669"/>
    <property type="project" value="TreeGrafter"/>
</dbReference>
<dbReference type="Gene3D" id="3.20.20.100">
    <property type="entry name" value="NADP-dependent oxidoreductase domain"/>
    <property type="match status" value="1"/>
</dbReference>
<dbReference type="InterPro" id="IPR020471">
    <property type="entry name" value="AKR"/>
</dbReference>
<evidence type="ECO:0000313" key="4">
    <source>
        <dbReference type="Proteomes" id="UP000761534"/>
    </source>
</evidence>
<dbReference type="InterPro" id="IPR036812">
    <property type="entry name" value="NAD(P)_OxRdtase_dom_sf"/>
</dbReference>
<keyword evidence="1" id="KW-0560">Oxidoreductase</keyword>
<dbReference type="PANTHER" id="PTHR42686">
    <property type="entry name" value="GH17980P-RELATED"/>
    <property type="match status" value="1"/>
</dbReference>
<dbReference type="PANTHER" id="PTHR42686:SF1">
    <property type="entry name" value="GH17980P-RELATED"/>
    <property type="match status" value="1"/>
</dbReference>
<dbReference type="EMBL" id="SWFS01000006">
    <property type="protein sequence ID" value="KAA8917839.1"/>
    <property type="molecule type" value="Genomic_DNA"/>
</dbReference>
<keyword evidence="4" id="KW-1185">Reference proteome</keyword>
<name>A0A642VEM7_9ASCO</name>
<dbReference type="SUPFAM" id="SSF51430">
    <property type="entry name" value="NAD(P)-linked oxidoreductase"/>
    <property type="match status" value="1"/>
</dbReference>
<comment type="caution">
    <text evidence="3">The sequence shown here is derived from an EMBL/GenBank/DDBJ whole genome shotgun (WGS) entry which is preliminary data.</text>
</comment>
<evidence type="ECO:0000259" key="2">
    <source>
        <dbReference type="Pfam" id="PF00248"/>
    </source>
</evidence>
<proteinExistence type="predicted"/>
<dbReference type="Pfam" id="PF00248">
    <property type="entry name" value="Aldo_ket_red"/>
    <property type="match status" value="1"/>
</dbReference>
<sequence>MKPRRATGWPPANLTQKCLSGHGHSLHYLLTNMTVGVKPLPFNGTKQLEDIPDLILGAGVFNYQYHENPHSLPAEEVLRKAFALGIRALDTSAYYGPSEEIVGSALKKLASEYPRDSYFICTKAGRFGVDTFDYSSQAIKSSVERSLKRLNTDYIDVLYIHDVEFVAIEGCVEAVKAAFEMKAQGLVRWVGVSGYPLDFLLQVATTVQKELGQSLDVILSYCNFCLQNTRLSAYVEKFVSQAGVRKVMNASPLSMSLLRNQDTHSFHPASDGLKKRVQEIADYCAKEGVDLADLASRFVFRKWEGSTVFGLQRVQEVERAVMDFWTSRSHDELEQKDEAMFNEVKNMFGEYYNETWPSGIEH</sequence>